<feature type="domain" description="Type IV secretion system coupling protein TraD DNA-binding" evidence="1">
    <location>
        <begin position="402"/>
        <end position="468"/>
    </location>
</feature>
<dbReference type="InterPro" id="IPR058441">
    <property type="entry name" value="DUF8128"/>
</dbReference>
<dbReference type="PANTHER" id="PTHR30121:SF6">
    <property type="entry name" value="SLR6007 PROTEIN"/>
    <property type="match status" value="1"/>
</dbReference>
<dbReference type="PANTHER" id="PTHR30121">
    <property type="entry name" value="UNCHARACTERIZED PROTEIN YJGR-RELATED"/>
    <property type="match status" value="1"/>
</dbReference>
<dbReference type="InterPro" id="IPR019476">
    <property type="entry name" value="T4SS_TraD_DNA-bd"/>
</dbReference>
<evidence type="ECO:0000313" key="5">
    <source>
        <dbReference type="Proteomes" id="UP000231162"/>
    </source>
</evidence>
<dbReference type="EMBL" id="PEZX01000038">
    <property type="protein sequence ID" value="PIS06730.1"/>
    <property type="molecule type" value="Genomic_DNA"/>
</dbReference>
<accession>A0A2M6R9I5</accession>
<dbReference type="InterPro" id="IPR032689">
    <property type="entry name" value="TraG-D_C"/>
</dbReference>
<dbReference type="InterPro" id="IPR027417">
    <property type="entry name" value="P-loop_NTPase"/>
</dbReference>
<dbReference type="Pfam" id="PF12696">
    <property type="entry name" value="TraG-D_C"/>
    <property type="match status" value="1"/>
</dbReference>
<protein>
    <recommendedName>
        <fullName evidence="6">Type IV secretion system coupling protein TraD DNA-binding domain-containing protein</fullName>
    </recommendedName>
</protein>
<dbReference type="Pfam" id="PF26449">
    <property type="entry name" value="DUF8128"/>
    <property type="match status" value="1"/>
</dbReference>
<feature type="domain" description="TraD/TraG TraM recognition site" evidence="2">
    <location>
        <begin position="665"/>
        <end position="725"/>
    </location>
</feature>
<name>A0A2M6R9I5_9BACT</name>
<evidence type="ECO:0000313" key="4">
    <source>
        <dbReference type="EMBL" id="PIS06730.1"/>
    </source>
</evidence>
<evidence type="ECO:0000259" key="1">
    <source>
        <dbReference type="Pfam" id="PF10412"/>
    </source>
</evidence>
<proteinExistence type="predicted"/>
<dbReference type="CDD" id="cd01127">
    <property type="entry name" value="TrwB_TraG_TraD_VirD4"/>
    <property type="match status" value="1"/>
</dbReference>
<evidence type="ECO:0000259" key="2">
    <source>
        <dbReference type="Pfam" id="PF12696"/>
    </source>
</evidence>
<dbReference type="SUPFAM" id="SSF52540">
    <property type="entry name" value="P-loop containing nucleoside triphosphate hydrolases"/>
    <property type="match status" value="1"/>
</dbReference>
<organism evidence="4 5">
    <name type="scientific">Candidatus Berkelbacteria bacterium CG10_big_fil_rev_8_21_14_0_10_43_14</name>
    <dbReference type="NCBI Taxonomy" id="1974515"/>
    <lineage>
        <taxon>Bacteria</taxon>
        <taxon>Candidatus Berkelbacteria</taxon>
    </lineage>
</organism>
<dbReference type="Proteomes" id="UP000231162">
    <property type="component" value="Unassembled WGS sequence"/>
</dbReference>
<dbReference type="InterPro" id="IPR051162">
    <property type="entry name" value="T4SS_component"/>
</dbReference>
<evidence type="ECO:0008006" key="6">
    <source>
        <dbReference type="Google" id="ProtNLM"/>
    </source>
</evidence>
<dbReference type="Gene3D" id="3.40.50.300">
    <property type="entry name" value="P-loop containing nucleotide triphosphate hydrolases"/>
    <property type="match status" value="2"/>
</dbReference>
<feature type="domain" description="DUF8128" evidence="3">
    <location>
        <begin position="63"/>
        <end position="371"/>
    </location>
</feature>
<sequence>MIIIILIIIAILVSTVLIGAFTRVKTSRKKRLEDTIVLSVNVPKSTVRKDDEQQNQQGRDFKEEMAPAEQFIASLYSVFNDSFFNHIMEDQEVIGLEIVAESNLISFYVTCSRTIAPLVEKQINSFYPNASIEQVKGHNIFSSGTGDYSTATVTLNKRFIFPIRTFRYLEADPLNGITNSMSKMGPGSGAAVQILIKPISDKWRFYATSAAKQVLDGKSHYFHTSVGQRITHSAMDTLTTGMSGAMAKNNQQDQSNQKPFRQTPVQEDLMKAFNEKSSKSGFKTQIRIVTVAPDAMSAQVMRDSICASFAQFNAPAWNGLHILKNGDKRRIVTDFALRNFANAPEMILNSEEIATIFHFPNRYIETPNIRWLKSRSLPAPPNVPTEGTIIGESVYRGVVTPIRIKENDRRRHIFMIGKTGVGKTTLFENMIDQDIAQGKGVCFIDPLGDAIESILKKIPKERAEDVILFDPGDIDHPMGLNLLEWHSPEEKDFLIAEWLEIFYKLFDPNRTGIVGPQFEHWGRNAALTVMSMPGGGTLIDIPRLFTDDAFRDRAVACVKDPVVKSFWEQQLAKTADFHKSEMYNYFISKFGRFMTNDLMRNIIGQKKSAFDLREVMDNGKILLINLAKGKTGDMNSSLLGLILVSKIQTAAFSRAKIPEDQRRDFYLYVDEFQNFTTDSFATILSEARKYRLSLNITNQYIAQLSEKIRDAVIGNAGSMIVYRVGAADAEFMAKEFPGVTIDDMVNLEAFHTYIKVLIDLTPSKPFSLRGVLSPVQKNNELGEAIRQLSIMKYTKTRQELEAEFIAQYKATSTPPAGINEPLRQL</sequence>
<gene>
    <name evidence="4" type="ORF">COT79_03010</name>
</gene>
<comment type="caution">
    <text evidence="4">The sequence shown here is derived from an EMBL/GenBank/DDBJ whole genome shotgun (WGS) entry which is preliminary data.</text>
</comment>
<reference evidence="5" key="1">
    <citation type="submission" date="2017-09" db="EMBL/GenBank/DDBJ databases">
        <title>Depth-based differentiation of microbial function through sediment-hosted aquifers and enrichment of novel symbionts in the deep terrestrial subsurface.</title>
        <authorList>
            <person name="Probst A.J."/>
            <person name="Ladd B."/>
            <person name="Jarett J.K."/>
            <person name="Geller-Mcgrath D.E."/>
            <person name="Sieber C.M.K."/>
            <person name="Emerson J.B."/>
            <person name="Anantharaman K."/>
            <person name="Thomas B.C."/>
            <person name="Malmstrom R."/>
            <person name="Stieglmeier M."/>
            <person name="Klingl A."/>
            <person name="Woyke T."/>
            <person name="Ryan C.M."/>
            <person name="Banfield J.F."/>
        </authorList>
    </citation>
    <scope>NUCLEOTIDE SEQUENCE [LARGE SCALE GENOMIC DNA]</scope>
</reference>
<dbReference type="Pfam" id="PF10412">
    <property type="entry name" value="TrwB_AAD_bind"/>
    <property type="match status" value="1"/>
</dbReference>
<evidence type="ECO:0000259" key="3">
    <source>
        <dbReference type="Pfam" id="PF26449"/>
    </source>
</evidence>
<dbReference type="AlphaFoldDB" id="A0A2M6R9I5"/>